<dbReference type="InterPro" id="IPR049625">
    <property type="entry name" value="Glyco_transf_61_cat"/>
</dbReference>
<feature type="transmembrane region" description="Helical" evidence="4">
    <location>
        <begin position="584"/>
        <end position="606"/>
    </location>
</feature>
<evidence type="ECO:0000256" key="2">
    <source>
        <dbReference type="ARBA" id="ARBA00022679"/>
    </source>
</evidence>
<keyword evidence="3" id="KW-0325">Glycoprotein</keyword>
<dbReference type="EMBL" id="SPLM01000075">
    <property type="protein sequence ID" value="TMW61781.1"/>
    <property type="molecule type" value="Genomic_DNA"/>
</dbReference>
<dbReference type="AlphaFoldDB" id="A0A8K1CFA2"/>
<comment type="caution">
    <text evidence="6">The sequence shown here is derived from an EMBL/GenBank/DDBJ whole genome shotgun (WGS) entry which is preliminary data.</text>
</comment>
<reference evidence="6" key="1">
    <citation type="submission" date="2019-03" db="EMBL/GenBank/DDBJ databases">
        <title>Long read genome sequence of the mycoparasitic Pythium oligandrum ATCC 38472 isolated from sugarbeet rhizosphere.</title>
        <authorList>
            <person name="Gaulin E."/>
        </authorList>
    </citation>
    <scope>NUCLEOTIDE SEQUENCE</scope>
    <source>
        <strain evidence="6">ATCC 38472_TT</strain>
    </source>
</reference>
<sequence length="620" mass="71251">MSESRSRHTNAAVLEVSDAEDAAFLRPETTEHKPSSPRRQWLGGRKRLWLGLAVVCVLVYWSNVLNVRQRLRSMADASKITLLSAEEREKREKDEAELKRRKAQHAKRVADCDAYRDYGMVSVLQRTPKKFCQRNETTTTALRTEATRPSSPYTVYESGNAGIQSTVFSNLWVDFRQAKVFKPIDSIAQDGHLHDPRFTFPSVNVYCFCDADQNTSSVPRVWDEMLGNFPTNDYYTVCRRTTQEQADVLASGWDTTGAMEDGVDTTYNVTRIATNAIVLARRDDHNPFFQISAALNAWMMMKVVGWKPETTQLVYFDDGFPSPIDALQQAVLSPKHPVVPGHDLLKSVVHFDHVMIAPFEMAGPMMRHLDNNEPCGLNKMISDFRKHALQQMNVSLIKQDPTTCLVTIITRRPYDGRMVQRKWLNEDHVLAEMIRNYSQPGVYKHGTCTFQSVDFVHLSLAEQMQLMVESDVVIGMHGAGMVNVLWTRPETLVVEIFPKKRFRWGYRNLCQFVGCRWHQFRDGEDISTGKTANANDKIIPYDEWQRFFDPLFQGLLKGLEGRVDYELQQLRVAQHKPRRVMRPYWIAGAFMLGLMSVVLIYVFIVFRARRSFRPSLKTTT</sequence>
<name>A0A8K1CFA2_PYTOL</name>
<dbReference type="Pfam" id="PF04577">
    <property type="entry name" value="Glyco_transf_61"/>
    <property type="match status" value="1"/>
</dbReference>
<protein>
    <recommendedName>
        <fullName evidence="5">Glycosyltransferase 61 catalytic domain-containing protein</fullName>
    </recommendedName>
</protein>
<evidence type="ECO:0000256" key="1">
    <source>
        <dbReference type="ARBA" id="ARBA00022676"/>
    </source>
</evidence>
<evidence type="ECO:0000259" key="5">
    <source>
        <dbReference type="Pfam" id="PF04577"/>
    </source>
</evidence>
<keyword evidence="4" id="KW-0812">Transmembrane</keyword>
<organism evidence="6 7">
    <name type="scientific">Pythium oligandrum</name>
    <name type="common">Mycoparasitic fungus</name>
    <dbReference type="NCBI Taxonomy" id="41045"/>
    <lineage>
        <taxon>Eukaryota</taxon>
        <taxon>Sar</taxon>
        <taxon>Stramenopiles</taxon>
        <taxon>Oomycota</taxon>
        <taxon>Peronosporomycetes</taxon>
        <taxon>Pythiales</taxon>
        <taxon>Pythiaceae</taxon>
        <taxon>Pythium</taxon>
    </lineage>
</organism>
<dbReference type="InterPro" id="IPR007657">
    <property type="entry name" value="Glycosyltransferase_61"/>
</dbReference>
<gene>
    <name evidence="6" type="ORF">Poli38472_010844</name>
</gene>
<proteinExistence type="predicted"/>
<keyword evidence="2" id="KW-0808">Transferase</keyword>
<evidence type="ECO:0000256" key="3">
    <source>
        <dbReference type="ARBA" id="ARBA00023180"/>
    </source>
</evidence>
<accession>A0A8K1CFA2</accession>
<keyword evidence="4" id="KW-0472">Membrane</keyword>
<keyword evidence="7" id="KW-1185">Reference proteome</keyword>
<evidence type="ECO:0000256" key="4">
    <source>
        <dbReference type="SAM" id="Phobius"/>
    </source>
</evidence>
<evidence type="ECO:0000313" key="6">
    <source>
        <dbReference type="EMBL" id="TMW61781.1"/>
    </source>
</evidence>
<keyword evidence="4" id="KW-1133">Transmembrane helix</keyword>
<evidence type="ECO:0000313" key="7">
    <source>
        <dbReference type="Proteomes" id="UP000794436"/>
    </source>
</evidence>
<feature type="domain" description="Glycosyltransferase 61 catalytic" evidence="5">
    <location>
        <begin position="375"/>
        <end position="494"/>
    </location>
</feature>
<dbReference type="GO" id="GO:0016757">
    <property type="term" value="F:glycosyltransferase activity"/>
    <property type="evidence" value="ECO:0007669"/>
    <property type="project" value="UniProtKB-KW"/>
</dbReference>
<feature type="transmembrane region" description="Helical" evidence="4">
    <location>
        <begin position="48"/>
        <end position="65"/>
    </location>
</feature>
<dbReference type="OrthoDB" id="1892506at2759"/>
<dbReference type="Proteomes" id="UP000794436">
    <property type="component" value="Unassembled WGS sequence"/>
</dbReference>
<keyword evidence="1" id="KW-0328">Glycosyltransferase</keyword>
<dbReference type="PANTHER" id="PTHR20961:SF124">
    <property type="entry name" value="GLYCOSYLTRANSFERASE"/>
    <property type="match status" value="1"/>
</dbReference>
<dbReference type="PANTHER" id="PTHR20961">
    <property type="entry name" value="GLYCOSYLTRANSFERASE"/>
    <property type="match status" value="1"/>
</dbReference>